<evidence type="ECO:0000313" key="4">
    <source>
        <dbReference type="Proteomes" id="UP001174694"/>
    </source>
</evidence>
<organism evidence="3 4">
    <name type="scientific">Pleurostoma richardsiae</name>
    <dbReference type="NCBI Taxonomy" id="41990"/>
    <lineage>
        <taxon>Eukaryota</taxon>
        <taxon>Fungi</taxon>
        <taxon>Dikarya</taxon>
        <taxon>Ascomycota</taxon>
        <taxon>Pezizomycotina</taxon>
        <taxon>Sordariomycetes</taxon>
        <taxon>Sordariomycetidae</taxon>
        <taxon>Calosphaeriales</taxon>
        <taxon>Pleurostomataceae</taxon>
        <taxon>Pleurostoma</taxon>
    </lineage>
</organism>
<feature type="compositionally biased region" description="Basic and acidic residues" evidence="1">
    <location>
        <begin position="90"/>
        <end position="103"/>
    </location>
</feature>
<dbReference type="AlphaFoldDB" id="A0AA38VPG1"/>
<evidence type="ECO:0000256" key="1">
    <source>
        <dbReference type="SAM" id="MobiDB-lite"/>
    </source>
</evidence>
<protein>
    <submittedName>
        <fullName evidence="3">Uncharacterized protein</fullName>
    </submittedName>
</protein>
<feature type="region of interest" description="Disordered" evidence="1">
    <location>
        <begin position="132"/>
        <end position="164"/>
    </location>
</feature>
<gene>
    <name evidence="3" type="ORF">NKR23_g8566</name>
</gene>
<keyword evidence="2" id="KW-1133">Transmembrane helix</keyword>
<comment type="caution">
    <text evidence="3">The sequence shown here is derived from an EMBL/GenBank/DDBJ whole genome shotgun (WGS) entry which is preliminary data.</text>
</comment>
<accession>A0AA38VPG1</accession>
<feature type="transmembrane region" description="Helical" evidence="2">
    <location>
        <begin position="20"/>
        <end position="42"/>
    </location>
</feature>
<proteinExistence type="predicted"/>
<name>A0AA38VPG1_9PEZI</name>
<dbReference type="Proteomes" id="UP001174694">
    <property type="component" value="Unassembled WGS sequence"/>
</dbReference>
<reference evidence="3" key="1">
    <citation type="submission" date="2022-07" db="EMBL/GenBank/DDBJ databases">
        <title>Fungi with potential for degradation of polypropylene.</title>
        <authorList>
            <person name="Gostincar C."/>
        </authorList>
    </citation>
    <scope>NUCLEOTIDE SEQUENCE</scope>
    <source>
        <strain evidence="3">EXF-13308</strain>
    </source>
</reference>
<evidence type="ECO:0000256" key="2">
    <source>
        <dbReference type="SAM" id="Phobius"/>
    </source>
</evidence>
<dbReference type="EMBL" id="JANBVO010000030">
    <property type="protein sequence ID" value="KAJ9138470.1"/>
    <property type="molecule type" value="Genomic_DNA"/>
</dbReference>
<sequence length="164" mass="18097">MEGLETRSIMDHTNGMSSTMFKVVMCSCTLGWIPFVLSWKLWQVLRNRIRRTPRKAPPDAAEAEKGELRASGAVSASPKSSGSLQDDESVERRGRPLSQDHGKQVNTAGGRRAVRSALPVFPPILEQRPAPAMWKGKAPVRPLFRPEGSNGERGPRPRVMVLAE</sequence>
<keyword evidence="2" id="KW-0472">Membrane</keyword>
<keyword evidence="4" id="KW-1185">Reference proteome</keyword>
<evidence type="ECO:0000313" key="3">
    <source>
        <dbReference type="EMBL" id="KAJ9138470.1"/>
    </source>
</evidence>
<keyword evidence="2" id="KW-0812">Transmembrane</keyword>
<feature type="region of interest" description="Disordered" evidence="1">
    <location>
        <begin position="53"/>
        <end position="114"/>
    </location>
</feature>